<keyword evidence="2" id="KW-1185">Reference proteome</keyword>
<dbReference type="Proteomes" id="UP001516400">
    <property type="component" value="Unassembled WGS sequence"/>
</dbReference>
<dbReference type="EMBL" id="JABFTP020000001">
    <property type="protein sequence ID" value="KAL3265836.1"/>
    <property type="molecule type" value="Genomic_DNA"/>
</dbReference>
<sequence length="73" mass="8309">MLVKKKIFCGNCPSSCSNENVKEGESEVRKAININYRRKLIENKIPGEERSSSKDDQECFRHLCSEALSESKS</sequence>
<feature type="non-terminal residue" evidence="1">
    <location>
        <position position="73"/>
    </location>
</feature>
<evidence type="ECO:0000313" key="2">
    <source>
        <dbReference type="Proteomes" id="UP001516400"/>
    </source>
</evidence>
<reference evidence="1 2" key="1">
    <citation type="journal article" date="2021" name="BMC Biol.">
        <title>Horizontally acquired antibacterial genes associated with adaptive radiation of ladybird beetles.</title>
        <authorList>
            <person name="Li H.S."/>
            <person name="Tang X.F."/>
            <person name="Huang Y.H."/>
            <person name="Xu Z.Y."/>
            <person name="Chen M.L."/>
            <person name="Du X.Y."/>
            <person name="Qiu B.Y."/>
            <person name="Chen P.T."/>
            <person name="Zhang W."/>
            <person name="Slipinski A."/>
            <person name="Escalona H.E."/>
            <person name="Waterhouse R.M."/>
            <person name="Zwick A."/>
            <person name="Pang H."/>
        </authorList>
    </citation>
    <scope>NUCLEOTIDE SEQUENCE [LARGE SCALE GENOMIC DNA]</scope>
    <source>
        <strain evidence="1">SYSU2018</strain>
    </source>
</reference>
<proteinExistence type="predicted"/>
<organism evidence="1 2">
    <name type="scientific">Cryptolaemus montrouzieri</name>
    <dbReference type="NCBI Taxonomy" id="559131"/>
    <lineage>
        <taxon>Eukaryota</taxon>
        <taxon>Metazoa</taxon>
        <taxon>Ecdysozoa</taxon>
        <taxon>Arthropoda</taxon>
        <taxon>Hexapoda</taxon>
        <taxon>Insecta</taxon>
        <taxon>Pterygota</taxon>
        <taxon>Neoptera</taxon>
        <taxon>Endopterygota</taxon>
        <taxon>Coleoptera</taxon>
        <taxon>Polyphaga</taxon>
        <taxon>Cucujiformia</taxon>
        <taxon>Coccinelloidea</taxon>
        <taxon>Coccinellidae</taxon>
        <taxon>Scymninae</taxon>
        <taxon>Scymnini</taxon>
        <taxon>Cryptolaemus</taxon>
    </lineage>
</organism>
<accession>A0ABD2MHH9</accession>
<evidence type="ECO:0000313" key="1">
    <source>
        <dbReference type="EMBL" id="KAL3265836.1"/>
    </source>
</evidence>
<name>A0ABD2MHH9_9CUCU</name>
<dbReference type="AlphaFoldDB" id="A0ABD2MHH9"/>
<protein>
    <submittedName>
        <fullName evidence="1">Uncharacterized protein</fullName>
    </submittedName>
</protein>
<gene>
    <name evidence="1" type="ORF">HHI36_010032</name>
</gene>
<comment type="caution">
    <text evidence="1">The sequence shown here is derived from an EMBL/GenBank/DDBJ whole genome shotgun (WGS) entry which is preliminary data.</text>
</comment>